<dbReference type="InterPro" id="IPR001478">
    <property type="entry name" value="PDZ"/>
</dbReference>
<protein>
    <submittedName>
        <fullName evidence="3">Putative periplasmic serine endoprotease DegP-like</fullName>
        <ecNumber evidence="3">3.4.21.107</ecNumber>
    </submittedName>
</protein>
<dbReference type="InterPro" id="IPR036034">
    <property type="entry name" value="PDZ_sf"/>
</dbReference>
<sequence length="316" mass="35121">MITKLLAVSLIGITLNGTAFAQESSKIKEKKEERIIITKKGTGDQKMTVVVDGDKVTVNGKPVDQLNDKDVQVLKEFDNDGNFSVELPEGLHGMMAPPHMNMFKVSDNKAFLGVMTEKDEKGAKITDVTKESAAEKAGLKKGDIIIKVNDTKIEDGNSLYDAIGKFKPENKVKITYLRDGKENTVTASLGKNKSQNFVFNNRDFNFKMPPDGNFRNFNFDFRPSKPRLGLKIQDMENGSGVKVIDVDDESPAEKAGLKEDDIITEINGGEVKNVDDLRSKIKDLKEGDTYKIKYKRDGKTQSVEVKIPKKLKTADL</sequence>
<organism evidence="3">
    <name type="scientific">mine drainage metagenome</name>
    <dbReference type="NCBI Taxonomy" id="410659"/>
    <lineage>
        <taxon>unclassified sequences</taxon>
        <taxon>metagenomes</taxon>
        <taxon>ecological metagenomes</taxon>
    </lineage>
</organism>
<accession>A0A1J5TJ36</accession>
<keyword evidence="3" id="KW-0645">Protease</keyword>
<dbReference type="InterPro" id="IPR004387">
    <property type="entry name" value="Pept_M50_Zn"/>
</dbReference>
<comment type="caution">
    <text evidence="3">The sequence shown here is derived from an EMBL/GenBank/DDBJ whole genome shotgun (WGS) entry which is preliminary data.</text>
</comment>
<name>A0A1J5TJ36_9ZZZZ</name>
<evidence type="ECO:0000259" key="2">
    <source>
        <dbReference type="PROSITE" id="PS50106"/>
    </source>
</evidence>
<dbReference type="PANTHER" id="PTHR42837">
    <property type="entry name" value="REGULATOR OF SIGMA-E PROTEASE RSEP"/>
    <property type="match status" value="1"/>
</dbReference>
<dbReference type="GO" id="GO:0004222">
    <property type="term" value="F:metalloendopeptidase activity"/>
    <property type="evidence" value="ECO:0007669"/>
    <property type="project" value="InterPro"/>
</dbReference>
<dbReference type="AlphaFoldDB" id="A0A1J5TJ36"/>
<evidence type="ECO:0000256" key="1">
    <source>
        <dbReference type="ARBA" id="ARBA00001947"/>
    </source>
</evidence>
<dbReference type="EMBL" id="MLJW01000018">
    <property type="protein sequence ID" value="OIR12038.1"/>
    <property type="molecule type" value="Genomic_DNA"/>
</dbReference>
<dbReference type="GO" id="GO:0016020">
    <property type="term" value="C:membrane"/>
    <property type="evidence" value="ECO:0007669"/>
    <property type="project" value="InterPro"/>
</dbReference>
<reference evidence="3" key="1">
    <citation type="submission" date="2016-10" db="EMBL/GenBank/DDBJ databases">
        <title>Sequence of Gallionella enrichment culture.</title>
        <authorList>
            <person name="Poehlein A."/>
            <person name="Muehling M."/>
            <person name="Daniel R."/>
        </authorList>
    </citation>
    <scope>NUCLEOTIDE SEQUENCE</scope>
</reference>
<gene>
    <name evidence="3" type="primary">degP1_1</name>
    <name evidence="3" type="ORF">GALL_62890</name>
</gene>
<evidence type="ECO:0000313" key="3">
    <source>
        <dbReference type="EMBL" id="OIR12038.1"/>
    </source>
</evidence>
<comment type="cofactor">
    <cofactor evidence="1">
        <name>Zn(2+)</name>
        <dbReference type="ChEBI" id="CHEBI:29105"/>
    </cofactor>
</comment>
<dbReference type="Gene3D" id="2.30.42.10">
    <property type="match status" value="2"/>
</dbReference>
<proteinExistence type="predicted"/>
<dbReference type="SMART" id="SM00228">
    <property type="entry name" value="PDZ"/>
    <property type="match status" value="2"/>
</dbReference>
<dbReference type="SUPFAM" id="SSF50156">
    <property type="entry name" value="PDZ domain-like"/>
    <property type="match status" value="2"/>
</dbReference>
<dbReference type="GO" id="GO:0006508">
    <property type="term" value="P:proteolysis"/>
    <property type="evidence" value="ECO:0007669"/>
    <property type="project" value="UniProtKB-KW"/>
</dbReference>
<dbReference type="Pfam" id="PF13180">
    <property type="entry name" value="PDZ_2"/>
    <property type="match status" value="2"/>
</dbReference>
<dbReference type="PANTHER" id="PTHR42837:SF2">
    <property type="entry name" value="MEMBRANE METALLOPROTEASE ARASP2, CHLOROPLASTIC-RELATED"/>
    <property type="match status" value="1"/>
</dbReference>
<dbReference type="PROSITE" id="PS50106">
    <property type="entry name" value="PDZ"/>
    <property type="match status" value="2"/>
</dbReference>
<feature type="domain" description="PDZ" evidence="2">
    <location>
        <begin position="99"/>
        <end position="155"/>
    </location>
</feature>
<keyword evidence="3" id="KW-0378">Hydrolase</keyword>
<dbReference type="EC" id="3.4.21.107" evidence="3"/>
<feature type="domain" description="PDZ" evidence="2">
    <location>
        <begin position="222"/>
        <end position="274"/>
    </location>
</feature>